<dbReference type="Gene3D" id="3.40.50.1820">
    <property type="entry name" value="alpha/beta hydrolase"/>
    <property type="match status" value="1"/>
</dbReference>
<dbReference type="PROSITE" id="PS51257">
    <property type="entry name" value="PROKAR_LIPOPROTEIN"/>
    <property type="match status" value="1"/>
</dbReference>
<dbReference type="Proteomes" id="UP000198925">
    <property type="component" value="Unassembled WGS sequence"/>
</dbReference>
<proteinExistence type="predicted"/>
<dbReference type="AlphaFoldDB" id="A0A1G6QNS2"/>
<gene>
    <name evidence="2" type="ORF">SAMN04487779_1003119</name>
</gene>
<dbReference type="SUPFAM" id="SSF53474">
    <property type="entry name" value="alpha/beta-Hydrolases"/>
    <property type="match status" value="1"/>
</dbReference>
<dbReference type="GO" id="GO:0016787">
    <property type="term" value="F:hydrolase activity"/>
    <property type="evidence" value="ECO:0007669"/>
    <property type="project" value="UniProtKB-KW"/>
</dbReference>
<sequence length="329" mass="34405">MAASRRLCLLALLGATGCTPVVIPAGLPDRPPAIGTKAFVTADGARLPYTSWLPEGPPRAVLLGLHGFGDYSFNFFDIPAPLFTSQGVAVFAYDQRGFGAAPHRGYWPGTATLVADVTAVARLLAARYPGVPVFLAGESMGAAVALVAATSADPPPVAGLILLAPGVRGRAAMGAFARQTLEIAAHAIPAVGFSGSAPGFSPTDNPEAMRRWSSDPLTARTFRVDLVYGLVELMDRALEAAPRLRAPTLVLYGGEDRIVPEGPVRRLLRTFDPAAPVRLGFYPKGHHLLLRDKERAVAAGDALAWMASPEAPLPSGAEAAGQAWLATTE</sequence>
<dbReference type="PRINTS" id="PR00111">
    <property type="entry name" value="ABHYDROLASE"/>
</dbReference>
<feature type="domain" description="Serine aminopeptidase S33" evidence="1">
    <location>
        <begin position="57"/>
        <end position="294"/>
    </location>
</feature>
<dbReference type="PANTHER" id="PTHR11614">
    <property type="entry name" value="PHOSPHOLIPASE-RELATED"/>
    <property type="match status" value="1"/>
</dbReference>
<organism evidence="2 3">
    <name type="scientific">Belnapia rosea</name>
    <dbReference type="NCBI Taxonomy" id="938405"/>
    <lineage>
        <taxon>Bacteria</taxon>
        <taxon>Pseudomonadati</taxon>
        <taxon>Pseudomonadota</taxon>
        <taxon>Alphaproteobacteria</taxon>
        <taxon>Acetobacterales</taxon>
        <taxon>Roseomonadaceae</taxon>
        <taxon>Belnapia</taxon>
    </lineage>
</organism>
<dbReference type="EMBL" id="FMZX01000003">
    <property type="protein sequence ID" value="SDC93871.1"/>
    <property type="molecule type" value="Genomic_DNA"/>
</dbReference>
<dbReference type="Pfam" id="PF12146">
    <property type="entry name" value="Hydrolase_4"/>
    <property type="match status" value="1"/>
</dbReference>
<dbReference type="InterPro" id="IPR029058">
    <property type="entry name" value="AB_hydrolase_fold"/>
</dbReference>
<dbReference type="InterPro" id="IPR022742">
    <property type="entry name" value="Hydrolase_4"/>
</dbReference>
<dbReference type="STRING" id="938405.SAMN02927895_02683"/>
<keyword evidence="2" id="KW-0378">Hydrolase</keyword>
<name>A0A1G6QNS2_9PROT</name>
<dbReference type="InterPro" id="IPR000073">
    <property type="entry name" value="AB_hydrolase_1"/>
</dbReference>
<protein>
    <submittedName>
        <fullName evidence="2">Lysophospholipase, alpha-beta hydrolase superfamily</fullName>
    </submittedName>
</protein>
<dbReference type="RefSeq" id="WP_090662600.1">
    <property type="nucleotide sequence ID" value="NZ_FMZX01000003.1"/>
</dbReference>
<evidence type="ECO:0000313" key="2">
    <source>
        <dbReference type="EMBL" id="SDC93871.1"/>
    </source>
</evidence>
<dbReference type="InterPro" id="IPR051044">
    <property type="entry name" value="MAG_DAG_Lipase"/>
</dbReference>
<evidence type="ECO:0000313" key="3">
    <source>
        <dbReference type="Proteomes" id="UP000198925"/>
    </source>
</evidence>
<accession>A0A1G6QNS2</accession>
<evidence type="ECO:0000259" key="1">
    <source>
        <dbReference type="Pfam" id="PF12146"/>
    </source>
</evidence>
<reference evidence="2 3" key="1">
    <citation type="submission" date="2016-10" db="EMBL/GenBank/DDBJ databases">
        <authorList>
            <person name="de Groot N.N."/>
        </authorList>
    </citation>
    <scope>NUCLEOTIDE SEQUENCE [LARGE SCALE GENOMIC DNA]</scope>
    <source>
        <strain evidence="2 3">CPCC 100156</strain>
    </source>
</reference>
<keyword evidence="3" id="KW-1185">Reference proteome</keyword>